<dbReference type="AlphaFoldDB" id="A0A4P6PC48"/>
<dbReference type="InterPro" id="IPR010384">
    <property type="entry name" value="MtfA_fam"/>
</dbReference>
<dbReference type="Gene3D" id="1.10.472.150">
    <property type="entry name" value="Glucose-regulated metallo-peptidase M90, N-terminal domain"/>
    <property type="match status" value="1"/>
</dbReference>
<dbReference type="EMBL" id="CP034759">
    <property type="protein sequence ID" value="QBG37302.1"/>
    <property type="molecule type" value="Genomic_DNA"/>
</dbReference>
<protein>
    <submittedName>
        <fullName evidence="1">Zinc-dependent peptidase</fullName>
    </submittedName>
</protein>
<dbReference type="CDD" id="cd20169">
    <property type="entry name" value="Peptidase_M90_mtfA"/>
    <property type="match status" value="1"/>
</dbReference>
<dbReference type="Pfam" id="PF06167">
    <property type="entry name" value="Peptidase_M90"/>
    <property type="match status" value="1"/>
</dbReference>
<dbReference type="KEGG" id="lsd:EMK97_16935"/>
<name>A0A4P6PC48_9GAMM</name>
<dbReference type="GO" id="GO:0005829">
    <property type="term" value="C:cytosol"/>
    <property type="evidence" value="ECO:0007669"/>
    <property type="project" value="TreeGrafter"/>
</dbReference>
<proteinExistence type="predicted"/>
<dbReference type="SUPFAM" id="SSF55486">
    <property type="entry name" value="Metalloproteases ('zincins'), catalytic domain"/>
    <property type="match status" value="1"/>
</dbReference>
<reference evidence="1 2" key="1">
    <citation type="submission" date="2018-12" db="EMBL/GenBank/DDBJ databases">
        <title>Complete genome of Litorilituus sediminis.</title>
        <authorList>
            <person name="Liu A."/>
            <person name="Rong J."/>
        </authorList>
    </citation>
    <scope>NUCLEOTIDE SEQUENCE [LARGE SCALE GENOMIC DNA]</scope>
    <source>
        <strain evidence="1 2">JCM 17549</strain>
    </source>
</reference>
<dbReference type="Gene3D" id="3.40.390.10">
    <property type="entry name" value="Collagenase (Catalytic Domain)"/>
    <property type="match status" value="1"/>
</dbReference>
<dbReference type="GO" id="GO:0004177">
    <property type="term" value="F:aminopeptidase activity"/>
    <property type="evidence" value="ECO:0007669"/>
    <property type="project" value="TreeGrafter"/>
</dbReference>
<accession>A0A4P6PC48</accession>
<keyword evidence="2" id="KW-1185">Reference proteome</keyword>
<dbReference type="InterPro" id="IPR024079">
    <property type="entry name" value="MetalloPept_cat_dom_sf"/>
</dbReference>
<dbReference type="RefSeq" id="WP_130603968.1">
    <property type="nucleotide sequence ID" value="NZ_CP034759.1"/>
</dbReference>
<dbReference type="OrthoDB" id="9786424at2"/>
<dbReference type="FunFam" id="3.40.390.10:FF:000012">
    <property type="entry name" value="Protein MtfA"/>
    <property type="match status" value="1"/>
</dbReference>
<sequence length="274" mass="31484">MFSYVLPLFVAIALIAFIAGKPYWQSYQRKKVMAQPFKKSWRKILQARMPYFRLMPADLQLQLKQHIQVFLAEKQFIGCNGVKINDDIRVTVAAQACLLLLNRKTDYYPKLKTILIYPSAFIKEQLTTQADGVQFAQKSVLAGESWDFGKVVLSWQDTIEGALIPDDGRNVVIHEFAHQLDQENGRANGAPILAKGQNYSDWSAAFLAQFNQLQRQAAFGEQSLFDHYGATNPAEFFAVASEVFFEKAKAFHQQFPELYQQLRQYYQVDPIHWC</sequence>
<dbReference type="GO" id="GO:0008237">
    <property type="term" value="F:metallopeptidase activity"/>
    <property type="evidence" value="ECO:0007669"/>
    <property type="project" value="InterPro"/>
</dbReference>
<dbReference type="Proteomes" id="UP000290244">
    <property type="component" value="Chromosome"/>
</dbReference>
<dbReference type="PANTHER" id="PTHR30164">
    <property type="entry name" value="MTFA PEPTIDASE"/>
    <property type="match status" value="1"/>
</dbReference>
<evidence type="ECO:0000313" key="1">
    <source>
        <dbReference type="EMBL" id="QBG37302.1"/>
    </source>
</evidence>
<dbReference type="PANTHER" id="PTHR30164:SF2">
    <property type="entry name" value="PROTEIN MTFA"/>
    <property type="match status" value="1"/>
</dbReference>
<dbReference type="InterPro" id="IPR042252">
    <property type="entry name" value="MtfA_N"/>
</dbReference>
<gene>
    <name evidence="1" type="ORF">EMK97_16935</name>
</gene>
<organism evidence="1 2">
    <name type="scientific">Litorilituus sediminis</name>
    <dbReference type="NCBI Taxonomy" id="718192"/>
    <lineage>
        <taxon>Bacteria</taxon>
        <taxon>Pseudomonadati</taxon>
        <taxon>Pseudomonadota</taxon>
        <taxon>Gammaproteobacteria</taxon>
        <taxon>Alteromonadales</taxon>
        <taxon>Colwelliaceae</taxon>
        <taxon>Litorilituus</taxon>
    </lineage>
</organism>
<evidence type="ECO:0000313" key="2">
    <source>
        <dbReference type="Proteomes" id="UP000290244"/>
    </source>
</evidence>